<dbReference type="InterPro" id="IPR027266">
    <property type="entry name" value="TrmE/GcvT-like"/>
</dbReference>
<feature type="binding site" evidence="10">
    <location>
        <position position="255"/>
    </location>
    <ligand>
        <name>Mg(2+)</name>
        <dbReference type="ChEBI" id="CHEBI:18420"/>
    </ligand>
</feature>
<comment type="similarity">
    <text evidence="1 10 11">Belongs to the TRAFAC class TrmE-Era-EngA-EngB-Septin-like GTPase superfamily. TrmE GTPase family.</text>
</comment>
<dbReference type="PRINTS" id="PR00326">
    <property type="entry name" value="GTP1OBG"/>
</dbReference>
<feature type="binding site" evidence="10">
    <location>
        <position position="230"/>
    </location>
    <ligand>
        <name>K(+)</name>
        <dbReference type="ChEBI" id="CHEBI:29103"/>
    </ligand>
</feature>
<dbReference type="Gene3D" id="3.30.1360.120">
    <property type="entry name" value="Probable tRNA modification gtpase trme, domain 1"/>
    <property type="match status" value="1"/>
</dbReference>
<dbReference type="PANTHER" id="PTHR42714">
    <property type="entry name" value="TRNA MODIFICATION GTPASE GTPBP3"/>
    <property type="match status" value="1"/>
</dbReference>
<evidence type="ECO:0000256" key="8">
    <source>
        <dbReference type="ARBA" id="ARBA00022958"/>
    </source>
</evidence>
<keyword evidence="14" id="KW-1185">Reference proteome</keyword>
<keyword evidence="5 10" id="KW-0547">Nucleotide-binding</keyword>
<dbReference type="InterPro" id="IPR027368">
    <property type="entry name" value="MnmE_dom2"/>
</dbReference>
<dbReference type="InterPro" id="IPR031168">
    <property type="entry name" value="G_TrmE"/>
</dbReference>
<dbReference type="FunFam" id="3.30.1360.120:FF:000003">
    <property type="entry name" value="tRNA modification GTPase MnmE"/>
    <property type="match status" value="1"/>
</dbReference>
<keyword evidence="3 10" id="KW-0819">tRNA processing</keyword>
<comment type="caution">
    <text evidence="10">Lacks conserved residue(s) required for the propagation of feature annotation.</text>
</comment>
<reference evidence="13 14" key="1">
    <citation type="journal article" date="2011" name="Stand. Genomic Sci.">
        <title>Complete genome sequence of the acetate-degrading sulfate reducer Desulfobacca acetoxidans type strain (ASRB2).</title>
        <authorList>
            <person name="Goker M."/>
            <person name="Teshima H."/>
            <person name="Lapidus A."/>
            <person name="Nolan M."/>
            <person name="Lucas S."/>
            <person name="Hammon N."/>
            <person name="Deshpande S."/>
            <person name="Cheng J.F."/>
            <person name="Tapia R."/>
            <person name="Han C."/>
            <person name="Goodwin L."/>
            <person name="Pitluck S."/>
            <person name="Huntemann M."/>
            <person name="Liolios K."/>
            <person name="Ivanova N."/>
            <person name="Pagani I."/>
            <person name="Mavromatis K."/>
            <person name="Ovchinikova G."/>
            <person name="Pati A."/>
            <person name="Chen A."/>
            <person name="Palaniappan K."/>
            <person name="Land M."/>
            <person name="Hauser L."/>
            <person name="Brambilla E.M."/>
            <person name="Rohde M."/>
            <person name="Spring S."/>
            <person name="Detter J.C."/>
            <person name="Woyke T."/>
            <person name="Bristow J."/>
            <person name="Eisen J.A."/>
            <person name="Markowitz V."/>
            <person name="Hugenholtz P."/>
            <person name="Kyrpides N.C."/>
            <person name="Klenk H.P."/>
        </authorList>
    </citation>
    <scope>NUCLEOTIDE SEQUENCE [LARGE SCALE GENOMIC DNA]</scope>
    <source>
        <strain evidence="14">ATCC 700848 / DSM 11109 / ASRB2</strain>
    </source>
</reference>
<dbReference type="InterPro" id="IPR025867">
    <property type="entry name" value="MnmE_helical"/>
</dbReference>
<evidence type="ECO:0000256" key="6">
    <source>
        <dbReference type="ARBA" id="ARBA00022801"/>
    </source>
</evidence>
<keyword evidence="6 10" id="KW-0378">Hydrolase</keyword>
<feature type="binding site" evidence="10">
    <location>
        <begin position="230"/>
        <end position="235"/>
    </location>
    <ligand>
        <name>GTP</name>
        <dbReference type="ChEBI" id="CHEBI:37565"/>
    </ligand>
</feature>
<sequence length="456" mass="49923">MKRHTIAAISTPPGEGGIGIVRLSGPDSRAIADRIFRPARPHTPTWPARRLILGQIVSPEDGQAVDEVLLAFMPRPHSYTREDVIEIQCHSGYAVLQRILQLTLQAGARLADPGEFTLRAFLSGRLDLTQAEAVLEVIQARSDASLRVAAAHLAGGLGRHLTRLRDDLLDLLALVEADLDFGEEVPEIDLAALVHQLEALESEITALCQSYAQGRMLRQGLQVVLAGRPNVGKSSLLNRLLQTDRAIVTDIPGTTRDVIAENLVIQGLPVCLLDTAGLRPAQNLVEEIGIQRTQEHLQQADLVLYLLDASQPWQVEDEPQLQALRDQSILVVLNKIDLPRVLQPAAIPSAWPHHLIEISALTGEGIPALKEAIFQAGMGGASPLDGQIVTQARHCRHLEHCRHHLQGAWKIIQTAQPRELLALELRSALQELSAILGLEVDDEVLDRVFARFCLGK</sequence>
<evidence type="ECO:0000259" key="12">
    <source>
        <dbReference type="PROSITE" id="PS51709"/>
    </source>
</evidence>
<feature type="binding site" evidence="10">
    <location>
        <begin position="274"/>
        <end position="277"/>
    </location>
    <ligand>
        <name>GTP</name>
        <dbReference type="ChEBI" id="CHEBI:37565"/>
    </ligand>
</feature>
<dbReference type="GO" id="GO:0005525">
    <property type="term" value="F:GTP binding"/>
    <property type="evidence" value="ECO:0007669"/>
    <property type="project" value="UniProtKB-UniRule"/>
</dbReference>
<evidence type="ECO:0000313" key="13">
    <source>
        <dbReference type="EMBL" id="AEB08726.1"/>
    </source>
</evidence>
<dbReference type="GO" id="GO:0002098">
    <property type="term" value="P:tRNA wobble uridine modification"/>
    <property type="evidence" value="ECO:0007669"/>
    <property type="project" value="TreeGrafter"/>
</dbReference>
<keyword evidence="8 10" id="KW-0630">Potassium</keyword>
<feature type="binding site" evidence="10">
    <location>
        <position position="249"/>
    </location>
    <ligand>
        <name>K(+)</name>
        <dbReference type="ChEBI" id="CHEBI:29103"/>
    </ligand>
</feature>
<dbReference type="OrthoDB" id="9805918at2"/>
<keyword evidence="7 10" id="KW-0460">Magnesium</keyword>
<feature type="binding site" evidence="10">
    <location>
        <begin position="249"/>
        <end position="255"/>
    </location>
    <ligand>
        <name>GTP</name>
        <dbReference type="ChEBI" id="CHEBI:37565"/>
    </ligand>
</feature>
<comment type="function">
    <text evidence="10">Exhibits a very high intrinsic GTPase hydrolysis rate. Involved in the addition of a carboxymethylaminomethyl (cmnm) group at the wobble position (U34) of certain tRNAs, forming tRNA-cmnm(5)s(2)U34.</text>
</comment>
<feature type="binding site" evidence="10">
    <location>
        <position position="456"/>
    </location>
    <ligand>
        <name>(6S)-5-formyl-5,6,7,8-tetrahydrofolate</name>
        <dbReference type="ChEBI" id="CHEBI:57457"/>
    </ligand>
</feature>
<dbReference type="CDD" id="cd14858">
    <property type="entry name" value="TrmE_N"/>
    <property type="match status" value="1"/>
</dbReference>
<dbReference type="GO" id="GO:0005829">
    <property type="term" value="C:cytosol"/>
    <property type="evidence" value="ECO:0007669"/>
    <property type="project" value="TreeGrafter"/>
</dbReference>
<feature type="binding site" evidence="10">
    <location>
        <position position="86"/>
    </location>
    <ligand>
        <name>(6S)-5-formyl-5,6,7,8-tetrahydrofolate</name>
        <dbReference type="ChEBI" id="CHEBI:57457"/>
    </ligand>
</feature>
<keyword evidence="9 10" id="KW-0342">GTP-binding</keyword>
<accession>F2NGV5</accession>
<dbReference type="GO" id="GO:0003924">
    <property type="term" value="F:GTPase activity"/>
    <property type="evidence" value="ECO:0007669"/>
    <property type="project" value="UniProtKB-UniRule"/>
</dbReference>
<evidence type="ECO:0000256" key="9">
    <source>
        <dbReference type="ARBA" id="ARBA00023134"/>
    </source>
</evidence>
<dbReference type="Pfam" id="PF01926">
    <property type="entry name" value="MMR_HSR1"/>
    <property type="match status" value="1"/>
</dbReference>
<dbReference type="RefSeq" id="WP_013705839.1">
    <property type="nucleotide sequence ID" value="NC_015388.1"/>
</dbReference>
<feature type="binding site" evidence="10">
    <location>
        <position position="251"/>
    </location>
    <ligand>
        <name>K(+)</name>
        <dbReference type="ChEBI" id="CHEBI:29103"/>
    </ligand>
</feature>
<dbReference type="GO" id="GO:0042802">
    <property type="term" value="F:identical protein binding"/>
    <property type="evidence" value="ECO:0007669"/>
    <property type="project" value="UniProtKB-ARBA"/>
</dbReference>
<dbReference type="GO" id="GO:0046872">
    <property type="term" value="F:metal ion binding"/>
    <property type="evidence" value="ECO:0007669"/>
    <property type="project" value="UniProtKB-KW"/>
</dbReference>
<dbReference type="KEGG" id="dao:Desac_0848"/>
<evidence type="ECO:0000313" key="14">
    <source>
        <dbReference type="Proteomes" id="UP000000483"/>
    </source>
</evidence>
<name>F2NGV5_DESAR</name>
<dbReference type="Proteomes" id="UP000000483">
    <property type="component" value="Chromosome"/>
</dbReference>
<dbReference type="InterPro" id="IPR005225">
    <property type="entry name" value="Small_GTP-bd"/>
</dbReference>
<evidence type="ECO:0000256" key="7">
    <source>
        <dbReference type="ARBA" id="ARBA00022842"/>
    </source>
</evidence>
<dbReference type="CDD" id="cd04164">
    <property type="entry name" value="trmE"/>
    <property type="match status" value="1"/>
</dbReference>
<keyword evidence="4 10" id="KW-0479">Metal-binding</keyword>
<feature type="binding site" evidence="10">
    <location>
        <position position="254"/>
    </location>
    <ligand>
        <name>K(+)</name>
        <dbReference type="ChEBI" id="CHEBI:29103"/>
    </ligand>
</feature>
<comment type="subunit">
    <text evidence="10">Homodimer. Heterotetramer of two MnmE and two MnmG subunits.</text>
</comment>
<organism evidence="13 14">
    <name type="scientific">Desulfobacca acetoxidans (strain ATCC 700848 / DSM 11109 / ASRB2)</name>
    <dbReference type="NCBI Taxonomy" id="880072"/>
    <lineage>
        <taxon>Bacteria</taxon>
        <taxon>Pseudomonadati</taxon>
        <taxon>Thermodesulfobacteriota</taxon>
        <taxon>Desulfobaccia</taxon>
        <taxon>Desulfobaccales</taxon>
        <taxon>Desulfobaccaceae</taxon>
        <taxon>Desulfobacca</taxon>
    </lineage>
</organism>
<dbReference type="PROSITE" id="PS51709">
    <property type="entry name" value="G_TRME"/>
    <property type="match status" value="1"/>
</dbReference>
<evidence type="ECO:0000256" key="5">
    <source>
        <dbReference type="ARBA" id="ARBA00022741"/>
    </source>
</evidence>
<dbReference type="HOGENOM" id="CLU_019624_4_1_7"/>
<dbReference type="AlphaFoldDB" id="F2NGV5"/>
<dbReference type="InterPro" id="IPR004520">
    <property type="entry name" value="GTPase_MnmE"/>
</dbReference>
<dbReference type="STRING" id="880072.Desac_0848"/>
<gene>
    <name evidence="10" type="primary">mnmE</name>
    <name evidence="10" type="synonym">trmE</name>
    <name evidence="13" type="ordered locus">Desac_0848</name>
</gene>
<comment type="cofactor">
    <cofactor evidence="10">
        <name>K(+)</name>
        <dbReference type="ChEBI" id="CHEBI:29103"/>
    </cofactor>
    <text evidence="10">Binds 1 potassium ion per subunit.</text>
</comment>
<dbReference type="Pfam" id="PF12631">
    <property type="entry name" value="MnmE_helical"/>
    <property type="match status" value="1"/>
</dbReference>
<comment type="subcellular location">
    <subcellularLocation>
        <location evidence="10">Cytoplasm</location>
    </subcellularLocation>
</comment>
<dbReference type="InterPro" id="IPR018948">
    <property type="entry name" value="GTP-bd_TrmE_N"/>
</dbReference>
<dbReference type="NCBIfam" id="NF003661">
    <property type="entry name" value="PRK05291.1-3"/>
    <property type="match status" value="1"/>
</dbReference>
<dbReference type="FunFam" id="3.40.50.300:FF:001376">
    <property type="entry name" value="tRNA modification GTPase MnmE"/>
    <property type="match status" value="1"/>
</dbReference>
<feature type="binding site" evidence="10">
    <location>
        <position position="125"/>
    </location>
    <ligand>
        <name>(6S)-5-formyl-5,6,7,8-tetrahydrofolate</name>
        <dbReference type="ChEBI" id="CHEBI:57457"/>
    </ligand>
</feature>
<evidence type="ECO:0000256" key="11">
    <source>
        <dbReference type="RuleBase" id="RU003313"/>
    </source>
</evidence>
<dbReference type="eggNOG" id="COG0486">
    <property type="taxonomic scope" value="Bacteria"/>
</dbReference>
<dbReference type="PANTHER" id="PTHR42714:SF2">
    <property type="entry name" value="TRNA MODIFICATION GTPASE GTPBP3, MITOCHONDRIAL"/>
    <property type="match status" value="1"/>
</dbReference>
<evidence type="ECO:0000256" key="3">
    <source>
        <dbReference type="ARBA" id="ARBA00022694"/>
    </source>
</evidence>
<dbReference type="InterPro" id="IPR006073">
    <property type="entry name" value="GTP-bd"/>
</dbReference>
<evidence type="ECO:0000256" key="10">
    <source>
        <dbReference type="HAMAP-Rule" id="MF_00379"/>
    </source>
</evidence>
<feature type="binding site" evidence="10">
    <location>
        <position position="22"/>
    </location>
    <ligand>
        <name>(6S)-5-formyl-5,6,7,8-tetrahydrofolate</name>
        <dbReference type="ChEBI" id="CHEBI:57457"/>
    </ligand>
</feature>
<evidence type="ECO:0000256" key="2">
    <source>
        <dbReference type="ARBA" id="ARBA00022490"/>
    </source>
</evidence>
<dbReference type="Pfam" id="PF10396">
    <property type="entry name" value="TrmE_N"/>
    <property type="match status" value="1"/>
</dbReference>
<dbReference type="HAMAP" id="MF_00379">
    <property type="entry name" value="GTPase_MnmE"/>
    <property type="match status" value="1"/>
</dbReference>
<dbReference type="InterPro" id="IPR027417">
    <property type="entry name" value="P-loop_NTPase"/>
</dbReference>
<dbReference type="EMBL" id="CP002629">
    <property type="protein sequence ID" value="AEB08726.1"/>
    <property type="molecule type" value="Genomic_DNA"/>
</dbReference>
<dbReference type="SUPFAM" id="SSF52540">
    <property type="entry name" value="P-loop containing nucleoside triphosphate hydrolases"/>
    <property type="match status" value="1"/>
</dbReference>
<dbReference type="Gene3D" id="1.20.120.430">
    <property type="entry name" value="tRNA modification GTPase MnmE domain 2"/>
    <property type="match status" value="1"/>
</dbReference>
<evidence type="ECO:0000256" key="4">
    <source>
        <dbReference type="ARBA" id="ARBA00022723"/>
    </source>
</evidence>
<feature type="binding site" evidence="10">
    <location>
        <position position="234"/>
    </location>
    <ligand>
        <name>Mg(2+)</name>
        <dbReference type="ChEBI" id="CHEBI:18420"/>
    </ligand>
</feature>
<proteinExistence type="inferred from homology"/>
<evidence type="ECO:0000256" key="1">
    <source>
        <dbReference type="ARBA" id="ARBA00011043"/>
    </source>
</evidence>
<dbReference type="EC" id="3.6.-.-" evidence="10"/>
<dbReference type="GO" id="GO:0030488">
    <property type="term" value="P:tRNA methylation"/>
    <property type="evidence" value="ECO:0007669"/>
    <property type="project" value="TreeGrafter"/>
</dbReference>
<dbReference type="Gene3D" id="3.40.50.300">
    <property type="entry name" value="P-loop containing nucleotide triphosphate hydrolases"/>
    <property type="match status" value="1"/>
</dbReference>
<dbReference type="NCBIfam" id="TIGR00231">
    <property type="entry name" value="small_GTP"/>
    <property type="match status" value="1"/>
</dbReference>
<reference evidence="14" key="2">
    <citation type="submission" date="2011-03" db="EMBL/GenBank/DDBJ databases">
        <title>The complete genome of Desulfobacca acetoxidans DSM 11109.</title>
        <authorList>
            <consortium name="US DOE Joint Genome Institute (JGI-PGF)"/>
            <person name="Lucas S."/>
            <person name="Copeland A."/>
            <person name="Lapidus A."/>
            <person name="Bruce D."/>
            <person name="Goodwin L."/>
            <person name="Pitluck S."/>
            <person name="Peters L."/>
            <person name="Kyrpides N."/>
            <person name="Mavromatis K."/>
            <person name="Ivanova N."/>
            <person name="Ovchinnikova G."/>
            <person name="Teshima H."/>
            <person name="Detter J.C."/>
            <person name="Han C."/>
            <person name="Land M."/>
            <person name="Hauser L."/>
            <person name="Markowitz V."/>
            <person name="Cheng J.-F."/>
            <person name="Hugenholtz P."/>
            <person name="Woyke T."/>
            <person name="Wu D."/>
            <person name="Spring S."/>
            <person name="Schueler E."/>
            <person name="Brambilla E."/>
            <person name="Klenk H.-P."/>
            <person name="Eisen J.A."/>
        </authorList>
    </citation>
    <scope>NUCLEOTIDE SEQUENCE [LARGE SCALE GENOMIC DNA]</scope>
    <source>
        <strain evidence="14">ATCC 700848 / DSM 11109 / ASRB2</strain>
    </source>
</reference>
<dbReference type="NCBIfam" id="TIGR00450">
    <property type="entry name" value="mnmE_trmE_thdF"/>
    <property type="match status" value="1"/>
</dbReference>
<feature type="domain" description="TrmE-type G" evidence="12">
    <location>
        <begin position="220"/>
        <end position="378"/>
    </location>
</feature>
<protein>
    <recommendedName>
        <fullName evidence="10">tRNA modification GTPase MnmE</fullName>
        <ecNumber evidence="10">3.6.-.-</ecNumber>
    </recommendedName>
</protein>
<keyword evidence="2 10" id="KW-0963">Cytoplasm</keyword>